<feature type="signal peptide" evidence="1">
    <location>
        <begin position="1"/>
        <end position="22"/>
    </location>
</feature>
<proteinExistence type="predicted"/>
<name>A0A9X2KUQ4_9GAMM</name>
<gene>
    <name evidence="2" type="ORF">M6D89_12485</name>
</gene>
<evidence type="ECO:0000313" key="2">
    <source>
        <dbReference type="EMBL" id="MCP8900118.1"/>
    </source>
</evidence>
<protein>
    <submittedName>
        <fullName evidence="2">DcaP family trimeric outer membrane transporter</fullName>
    </submittedName>
</protein>
<keyword evidence="3" id="KW-1185">Reference proteome</keyword>
<feature type="chain" id="PRO_5040837991" evidence="1">
    <location>
        <begin position="23"/>
        <end position="424"/>
    </location>
</feature>
<evidence type="ECO:0000313" key="3">
    <source>
        <dbReference type="Proteomes" id="UP001139319"/>
    </source>
</evidence>
<keyword evidence="1" id="KW-0732">Signal</keyword>
<dbReference type="SUPFAM" id="SSF56935">
    <property type="entry name" value="Porins"/>
    <property type="match status" value="1"/>
</dbReference>
<dbReference type="Pfam" id="PF19577">
    <property type="entry name" value="DcaP"/>
    <property type="match status" value="1"/>
</dbReference>
<comment type="caution">
    <text evidence="2">The sequence shown here is derived from an EMBL/GenBank/DDBJ whole genome shotgun (WGS) entry which is preliminary data.</text>
</comment>
<organism evidence="2 3">
    <name type="scientific">Gilvimarinus xylanilyticus</name>
    <dbReference type="NCBI Taxonomy" id="2944139"/>
    <lineage>
        <taxon>Bacteria</taxon>
        <taxon>Pseudomonadati</taxon>
        <taxon>Pseudomonadota</taxon>
        <taxon>Gammaproteobacteria</taxon>
        <taxon>Cellvibrionales</taxon>
        <taxon>Cellvibrionaceae</taxon>
        <taxon>Gilvimarinus</taxon>
    </lineage>
</organism>
<dbReference type="InterPro" id="IPR045748">
    <property type="entry name" value="DcaP"/>
</dbReference>
<accession>A0A9X2KUQ4</accession>
<reference evidence="2" key="2">
    <citation type="submission" date="2023-01" db="EMBL/GenBank/DDBJ databases">
        <title>Gilvimarinus xylanilyticus HB14 isolated from Caulerpa lentillifera aquaculture base in Hainan, China.</title>
        <authorList>
            <person name="Zhang Y.-J."/>
        </authorList>
    </citation>
    <scope>NUCLEOTIDE SEQUENCE</scope>
    <source>
        <strain evidence="2">HB14</strain>
    </source>
</reference>
<dbReference type="Proteomes" id="UP001139319">
    <property type="component" value="Unassembled WGS sequence"/>
</dbReference>
<evidence type="ECO:0000256" key="1">
    <source>
        <dbReference type="SAM" id="SignalP"/>
    </source>
</evidence>
<dbReference type="AlphaFoldDB" id="A0A9X2KUQ4"/>
<reference evidence="2" key="1">
    <citation type="submission" date="2022-05" db="EMBL/GenBank/DDBJ databases">
        <authorList>
            <person name="Sun H.-N."/>
        </authorList>
    </citation>
    <scope>NUCLEOTIDE SEQUENCE</scope>
    <source>
        <strain evidence="2">HB14</strain>
    </source>
</reference>
<dbReference type="RefSeq" id="WP_253968414.1">
    <property type="nucleotide sequence ID" value="NZ_JAMFTH010000004.1"/>
</dbReference>
<dbReference type="EMBL" id="JAMFTH010000004">
    <property type="protein sequence ID" value="MCP8900118.1"/>
    <property type="molecule type" value="Genomic_DNA"/>
</dbReference>
<sequence>MRWPLRFFVPAFVLLPAAPLTVADELDQLRDEVVMTRAQLEMLQARLGMDEAVAVNNAGWRQKFEIYGFAQLDYVQDFERVQPEWDSTLRPSRIPTADGQYGSDGQAILSARQSRLGVKADLPVGDDSIYTVFEFDMFGVGSDEGQTTIRLRHAYGQWRSLLAGQTNTLFMDGDLFPNVIDYWGPAGMVYLRNPQIRWTPIEGANTFALAIENPGVDVDDGLLGAAGFDLNGRNALPDLTAQYRMQDDWGHMQLAGIVRDLSYEESGTADHEPSGNDLGYGVNLSSVLNLGDDHLRLGLVYGEGIASYMNDGGMDIAPDNLDPEDLQAVPLLGVVAYYEHAWNDRMSSAFGYSFTEVDNQSRQLNSAFQKGEYASVNLLYSPWPQIMLGGEYLWGKRTDFGGAFGTDNRVQFSVKYTFSSNDFF</sequence>